<sequence length="205" mass="22921">MADNLTELALVDTFMTALSFRNLLSAVGAKLSKVYVRRTARRPDPFDESRILEFDEVLAALQPWRLTLKELSFTMYGMALPQAVRGIHSLPEFHALEVLWTQAAFFDFYGYLGPRGDALKSTLPASVRQLRLFGYSQLASGLHGFVEALTTGQFVHLRSIEIDDQDFELESELAEELQVVGASFRSAGVAFTVHPINHSEPDEDP</sequence>
<keyword evidence="2" id="KW-1185">Reference proteome</keyword>
<dbReference type="Proteomes" id="UP000724584">
    <property type="component" value="Unassembled WGS sequence"/>
</dbReference>
<evidence type="ECO:0000313" key="2">
    <source>
        <dbReference type="Proteomes" id="UP000724584"/>
    </source>
</evidence>
<organism evidence="1 2">
    <name type="scientific">Chaetomium tenue</name>
    <dbReference type="NCBI Taxonomy" id="1854479"/>
    <lineage>
        <taxon>Eukaryota</taxon>
        <taxon>Fungi</taxon>
        <taxon>Dikarya</taxon>
        <taxon>Ascomycota</taxon>
        <taxon>Pezizomycotina</taxon>
        <taxon>Sordariomycetes</taxon>
        <taxon>Sordariomycetidae</taxon>
        <taxon>Sordariales</taxon>
        <taxon>Chaetomiaceae</taxon>
        <taxon>Chaetomium</taxon>
    </lineage>
</organism>
<comment type="caution">
    <text evidence="1">The sequence shown here is derived from an EMBL/GenBank/DDBJ whole genome shotgun (WGS) entry which is preliminary data.</text>
</comment>
<accession>A0ACB7P1K0</accession>
<gene>
    <name evidence="1" type="ORF">F5144DRAFT_633012</name>
</gene>
<name>A0ACB7P1K0_9PEZI</name>
<proteinExistence type="predicted"/>
<evidence type="ECO:0000313" key="1">
    <source>
        <dbReference type="EMBL" id="KAH6623722.1"/>
    </source>
</evidence>
<reference evidence="1 2" key="1">
    <citation type="journal article" date="2021" name="Nat. Commun.">
        <title>Genetic determinants of endophytism in the Arabidopsis root mycobiome.</title>
        <authorList>
            <person name="Mesny F."/>
            <person name="Miyauchi S."/>
            <person name="Thiergart T."/>
            <person name="Pickel B."/>
            <person name="Atanasova L."/>
            <person name="Karlsson M."/>
            <person name="Huettel B."/>
            <person name="Barry K.W."/>
            <person name="Haridas S."/>
            <person name="Chen C."/>
            <person name="Bauer D."/>
            <person name="Andreopoulos W."/>
            <person name="Pangilinan J."/>
            <person name="LaButti K."/>
            <person name="Riley R."/>
            <person name="Lipzen A."/>
            <person name="Clum A."/>
            <person name="Drula E."/>
            <person name="Henrissat B."/>
            <person name="Kohler A."/>
            <person name="Grigoriev I.V."/>
            <person name="Martin F.M."/>
            <person name="Hacquard S."/>
        </authorList>
    </citation>
    <scope>NUCLEOTIDE SEQUENCE [LARGE SCALE GENOMIC DNA]</scope>
    <source>
        <strain evidence="1 2">MPI-SDFR-AT-0079</strain>
    </source>
</reference>
<protein>
    <submittedName>
        <fullName evidence="1">Uncharacterized protein</fullName>
    </submittedName>
</protein>
<dbReference type="EMBL" id="JAGIZQ010000006">
    <property type="protein sequence ID" value="KAH6623722.1"/>
    <property type="molecule type" value="Genomic_DNA"/>
</dbReference>